<protein>
    <submittedName>
        <fullName evidence="1">Uncharacterized protein</fullName>
    </submittedName>
</protein>
<accession>A0AAD7QRT0</accession>
<reference evidence="1" key="1">
    <citation type="submission" date="2023-03" db="EMBL/GenBank/DDBJ databases">
        <title>Near-Complete genome sequence of Lipomyces tetrasporous NRRL Y-64009, an oleaginous yeast capable of growing on lignocellulosic hydrolysates.</title>
        <authorList>
            <consortium name="Lawrence Berkeley National Laboratory"/>
            <person name="Jagtap S.S."/>
            <person name="Liu J.-J."/>
            <person name="Walukiewicz H.E."/>
            <person name="Pangilinan J."/>
            <person name="Lipzen A."/>
            <person name="Ahrendt S."/>
            <person name="Koriabine M."/>
            <person name="Cobaugh K."/>
            <person name="Salamov A."/>
            <person name="Yoshinaga Y."/>
            <person name="Ng V."/>
            <person name="Daum C."/>
            <person name="Grigoriev I.V."/>
            <person name="Slininger P.J."/>
            <person name="Dien B.S."/>
            <person name="Jin Y.-S."/>
            <person name="Rao C.V."/>
        </authorList>
    </citation>
    <scope>NUCLEOTIDE SEQUENCE</scope>
    <source>
        <strain evidence="1">NRRL Y-64009</strain>
    </source>
</reference>
<organism evidence="1 2">
    <name type="scientific">Lipomyces tetrasporus</name>
    <dbReference type="NCBI Taxonomy" id="54092"/>
    <lineage>
        <taxon>Eukaryota</taxon>
        <taxon>Fungi</taxon>
        <taxon>Dikarya</taxon>
        <taxon>Ascomycota</taxon>
        <taxon>Saccharomycotina</taxon>
        <taxon>Lipomycetes</taxon>
        <taxon>Lipomycetales</taxon>
        <taxon>Lipomycetaceae</taxon>
        <taxon>Lipomyces</taxon>
    </lineage>
</organism>
<keyword evidence="2" id="KW-1185">Reference proteome</keyword>
<comment type="caution">
    <text evidence="1">The sequence shown here is derived from an EMBL/GenBank/DDBJ whole genome shotgun (WGS) entry which is preliminary data.</text>
</comment>
<evidence type="ECO:0000313" key="2">
    <source>
        <dbReference type="Proteomes" id="UP001217417"/>
    </source>
</evidence>
<sequence>MEQFEVAGSNVNVLAIGHRFTNDCKTRSYVQQYAISKTRNLSAMVRTRRESGMTGQQEGPKHSFQLSWRVRFKKQLDNSGINPYAYAENRSLNEEAKQTELVLRADMLNATYGSHILARDVYNQTYNHKEERRDLVLGT</sequence>
<dbReference type="AlphaFoldDB" id="A0AAD7QRT0"/>
<dbReference type="RefSeq" id="XP_056043516.1">
    <property type="nucleotide sequence ID" value="XM_056190526.1"/>
</dbReference>
<dbReference type="EMBL" id="JARPMG010000006">
    <property type="protein sequence ID" value="KAJ8100066.1"/>
    <property type="molecule type" value="Genomic_DNA"/>
</dbReference>
<name>A0AAD7QRT0_9ASCO</name>
<evidence type="ECO:0000313" key="1">
    <source>
        <dbReference type="EMBL" id="KAJ8100066.1"/>
    </source>
</evidence>
<gene>
    <name evidence="1" type="ORF">POJ06DRAFT_295983</name>
</gene>
<proteinExistence type="predicted"/>
<dbReference type="Proteomes" id="UP001217417">
    <property type="component" value="Unassembled WGS sequence"/>
</dbReference>
<dbReference type="GeneID" id="80885692"/>